<evidence type="ECO:0000256" key="2">
    <source>
        <dbReference type="ARBA" id="ARBA00005821"/>
    </source>
</evidence>
<keyword evidence="7" id="KW-0150">Chloroplast</keyword>
<keyword evidence="7" id="KW-0809">Transit peptide</keyword>
<dbReference type="GO" id="GO:0015979">
    <property type="term" value="P:photosynthesis"/>
    <property type="evidence" value="ECO:0007669"/>
    <property type="project" value="UniProtKB-KW"/>
</dbReference>
<sequence>MAVSMKTTTNARVQVKQQASRNGRIAAARPVAKHVSLSARRQVASGLNTNTLAKANVRASISSKRSPLVVSASIFSKKDKDRTVIITGASSGLGKATVAALNNAGGHHIVMAVRDAAKAEQVAQELGLPAKSYSILELQLDSFESVKTFVRKFKATGRQLDCLCCNAAVYLPNQPVPTFTPDGYEESVQVNHLSHFLLCRLLMADLAKSKNDPRMIIVGSITGNTNTVGGGAVAPFANLGDLKGLEAMIDGEQKSMMDGKEYWGAKCYKDSKLANMMTVLQLHDRYHEDTGITFSSMYPGCIAETALFRQKRGWFRWFFPIFMKFVTGGYVSQEEAGERLAQVVSSEDCSESGVYWAWNGGAKTVGWYDFSMGGVRGAGGAGGKVFKCNPSAECRDKVLGDKLWELSEEAVGMTGNGLFSKKGGSRKVMAGAGK</sequence>
<keyword evidence="6 7" id="KW-0149">Chlorophyll biosynthesis</keyword>
<dbReference type="PANTHER" id="PTHR44419:SF19">
    <property type="entry name" value="PROTOCHLOROPHYLLIDE REDUCTASE A, CHLOROPLASTIC"/>
    <property type="match status" value="1"/>
</dbReference>
<feature type="compositionally biased region" description="Polar residues" evidence="8">
    <location>
        <begin position="1"/>
        <end position="21"/>
    </location>
</feature>
<comment type="function">
    <text evidence="7">Phototransformation of protochlorophyllide (Pchlide) to chlorophyllide (Chlide).</text>
</comment>
<dbReference type="AlphaFoldDB" id="A0AAE0L4J7"/>
<organism evidence="9 10">
    <name type="scientific">Cymbomonas tetramitiformis</name>
    <dbReference type="NCBI Taxonomy" id="36881"/>
    <lineage>
        <taxon>Eukaryota</taxon>
        <taxon>Viridiplantae</taxon>
        <taxon>Chlorophyta</taxon>
        <taxon>Pyramimonadophyceae</taxon>
        <taxon>Pyramimonadales</taxon>
        <taxon>Pyramimonadaceae</taxon>
        <taxon>Cymbomonas</taxon>
    </lineage>
</organism>
<keyword evidence="10" id="KW-1185">Reference proteome</keyword>
<comment type="caution">
    <text evidence="9">The sequence shown here is derived from an EMBL/GenBank/DDBJ whole genome shotgun (WGS) entry which is preliminary data.</text>
</comment>
<name>A0AAE0L4J7_9CHLO</name>
<gene>
    <name evidence="9" type="ORF">CYMTET_19840</name>
</gene>
<dbReference type="PANTHER" id="PTHR44419">
    <property type="entry name" value="PROTOCHLOROPHYLLIDE REDUCTASE C, CHLOROPLASTIC"/>
    <property type="match status" value="1"/>
</dbReference>
<dbReference type="SUPFAM" id="SSF51735">
    <property type="entry name" value="NAD(P)-binding Rossmann-fold domains"/>
    <property type="match status" value="1"/>
</dbReference>
<dbReference type="EC" id="1.3.1.33" evidence="7"/>
<dbReference type="EMBL" id="LGRX02009345">
    <property type="protein sequence ID" value="KAK3271833.1"/>
    <property type="molecule type" value="Genomic_DNA"/>
</dbReference>
<evidence type="ECO:0000256" key="3">
    <source>
        <dbReference type="ARBA" id="ARBA00022531"/>
    </source>
</evidence>
<keyword evidence="4 7" id="KW-0521">NADP</keyword>
<dbReference type="InterPro" id="IPR005979">
    <property type="entry name" value="Prochl_reduct"/>
</dbReference>
<reference evidence="9 10" key="1">
    <citation type="journal article" date="2015" name="Genome Biol. Evol.">
        <title>Comparative Genomics of a Bacterivorous Green Alga Reveals Evolutionary Causalities and Consequences of Phago-Mixotrophic Mode of Nutrition.</title>
        <authorList>
            <person name="Burns J.A."/>
            <person name="Paasch A."/>
            <person name="Narechania A."/>
            <person name="Kim E."/>
        </authorList>
    </citation>
    <scope>NUCLEOTIDE SEQUENCE [LARGE SCALE GENOMIC DNA]</scope>
    <source>
        <strain evidence="9 10">PLY_AMNH</strain>
    </source>
</reference>
<protein>
    <recommendedName>
        <fullName evidence="7">NADPH-protochlorophyllide oxidoreductase</fullName>
        <ecNumber evidence="7">1.3.1.33</ecNumber>
    </recommendedName>
</protein>
<accession>A0AAE0L4J7</accession>
<evidence type="ECO:0000256" key="6">
    <source>
        <dbReference type="ARBA" id="ARBA00023171"/>
    </source>
</evidence>
<dbReference type="GO" id="GO:0016630">
    <property type="term" value="F:protochlorophyllide reductase activity"/>
    <property type="evidence" value="ECO:0007669"/>
    <property type="project" value="UniProtKB-EC"/>
</dbReference>
<evidence type="ECO:0000313" key="10">
    <source>
        <dbReference type="Proteomes" id="UP001190700"/>
    </source>
</evidence>
<keyword evidence="5 7" id="KW-0560">Oxidoreductase</keyword>
<evidence type="ECO:0000256" key="1">
    <source>
        <dbReference type="ARBA" id="ARBA00005173"/>
    </source>
</evidence>
<dbReference type="GO" id="GO:0015995">
    <property type="term" value="P:chlorophyll biosynthetic process"/>
    <property type="evidence" value="ECO:0007669"/>
    <property type="project" value="UniProtKB-KW"/>
</dbReference>
<evidence type="ECO:0000256" key="8">
    <source>
        <dbReference type="SAM" id="MobiDB-lite"/>
    </source>
</evidence>
<evidence type="ECO:0000256" key="5">
    <source>
        <dbReference type="ARBA" id="ARBA00023002"/>
    </source>
</evidence>
<dbReference type="InterPro" id="IPR002347">
    <property type="entry name" value="SDR_fam"/>
</dbReference>
<dbReference type="GO" id="GO:0009507">
    <property type="term" value="C:chloroplast"/>
    <property type="evidence" value="ECO:0007669"/>
    <property type="project" value="UniProtKB-SubCell"/>
</dbReference>
<dbReference type="NCBIfam" id="TIGR01289">
    <property type="entry name" value="LPOR"/>
    <property type="match status" value="1"/>
</dbReference>
<comment type="pathway">
    <text evidence="1 7">Porphyrin-containing compound metabolism; chlorophyll biosynthesis.</text>
</comment>
<keyword evidence="7" id="KW-0934">Plastid</keyword>
<proteinExistence type="inferred from homology"/>
<evidence type="ECO:0000313" key="9">
    <source>
        <dbReference type="EMBL" id="KAK3271833.1"/>
    </source>
</evidence>
<evidence type="ECO:0000256" key="7">
    <source>
        <dbReference type="RuleBase" id="RU365001"/>
    </source>
</evidence>
<dbReference type="Proteomes" id="UP001190700">
    <property type="component" value="Unassembled WGS sequence"/>
</dbReference>
<feature type="region of interest" description="Disordered" evidence="8">
    <location>
        <begin position="1"/>
        <end position="25"/>
    </location>
</feature>
<dbReference type="PRINTS" id="PR00081">
    <property type="entry name" value="GDHRDH"/>
</dbReference>
<keyword evidence="3 7" id="KW-0602">Photosynthesis</keyword>
<dbReference type="Gene3D" id="3.40.50.720">
    <property type="entry name" value="NAD(P)-binding Rossmann-like Domain"/>
    <property type="match status" value="1"/>
</dbReference>
<comment type="similarity">
    <text evidence="2 7">Belongs to the short-chain dehydrogenases/reductases (SDR) family. POR subfamily.</text>
</comment>
<evidence type="ECO:0000256" key="4">
    <source>
        <dbReference type="ARBA" id="ARBA00022857"/>
    </source>
</evidence>
<comment type="catalytic activity">
    <reaction evidence="7">
        <text>chlorophyllide a + NADP(+) = protochlorophyllide a + NADPH + H(+)</text>
        <dbReference type="Rhea" id="RHEA:11132"/>
        <dbReference type="ChEBI" id="CHEBI:15378"/>
        <dbReference type="ChEBI" id="CHEBI:57783"/>
        <dbReference type="ChEBI" id="CHEBI:58349"/>
        <dbReference type="ChEBI" id="CHEBI:83348"/>
        <dbReference type="ChEBI" id="CHEBI:83350"/>
        <dbReference type="EC" id="1.3.1.33"/>
    </reaction>
</comment>
<comment type="subcellular location">
    <subcellularLocation>
        <location evidence="7">Plastid</location>
        <location evidence="7">Chloroplast</location>
    </subcellularLocation>
</comment>
<dbReference type="InterPro" id="IPR036291">
    <property type="entry name" value="NAD(P)-bd_dom_sf"/>
</dbReference>
<dbReference type="Pfam" id="PF00106">
    <property type="entry name" value="adh_short"/>
    <property type="match status" value="1"/>
</dbReference>